<organism evidence="1 2">
    <name type="scientific">Kipferlia bialata</name>
    <dbReference type="NCBI Taxonomy" id="797122"/>
    <lineage>
        <taxon>Eukaryota</taxon>
        <taxon>Metamonada</taxon>
        <taxon>Carpediemonas-like organisms</taxon>
        <taxon>Kipferlia</taxon>
    </lineage>
</organism>
<proteinExistence type="predicted"/>
<sequence length="137" mass="14911">FVVVTGDLSNSYGLQDQTQWDLYNECLAESALLDPSFWVDMAGNHDSYGVESTSDETNLFCSMSATSQREGHCVTHLDDTPYDTDTMHQGSVSSSSSVSTLTLNDYDTLRSDSSVPPMSHPLYRLAAGKIPDGDTVT</sequence>
<feature type="non-terminal residue" evidence="1">
    <location>
        <position position="137"/>
    </location>
</feature>
<dbReference type="SUPFAM" id="SSF56300">
    <property type="entry name" value="Metallo-dependent phosphatases"/>
    <property type="match status" value="1"/>
</dbReference>
<reference evidence="1 2" key="1">
    <citation type="journal article" date="2018" name="PLoS ONE">
        <title>The draft genome of Kipferlia bialata reveals reductive genome evolution in fornicate parasites.</title>
        <authorList>
            <person name="Tanifuji G."/>
            <person name="Takabayashi S."/>
            <person name="Kume K."/>
            <person name="Takagi M."/>
            <person name="Nakayama T."/>
            <person name="Kamikawa R."/>
            <person name="Inagaki Y."/>
            <person name="Hashimoto T."/>
        </authorList>
    </citation>
    <scope>NUCLEOTIDE SEQUENCE [LARGE SCALE GENOMIC DNA]</scope>
    <source>
        <strain evidence="1">NY0173</strain>
    </source>
</reference>
<dbReference type="Gene3D" id="3.60.21.10">
    <property type="match status" value="1"/>
</dbReference>
<dbReference type="AlphaFoldDB" id="A0A9K3D9L0"/>
<comment type="caution">
    <text evidence="1">The sequence shown here is derived from an EMBL/GenBank/DDBJ whole genome shotgun (WGS) entry which is preliminary data.</text>
</comment>
<dbReference type="InterPro" id="IPR029052">
    <property type="entry name" value="Metallo-depent_PP-like"/>
</dbReference>
<dbReference type="Proteomes" id="UP000265618">
    <property type="component" value="Unassembled WGS sequence"/>
</dbReference>
<evidence type="ECO:0000313" key="2">
    <source>
        <dbReference type="Proteomes" id="UP000265618"/>
    </source>
</evidence>
<keyword evidence="2" id="KW-1185">Reference proteome</keyword>
<gene>
    <name evidence="1" type="ORF">KIPB_014261</name>
</gene>
<accession>A0A9K3D9L0</accession>
<dbReference type="OrthoDB" id="45365at2759"/>
<feature type="non-terminal residue" evidence="1">
    <location>
        <position position="1"/>
    </location>
</feature>
<name>A0A9K3D9L0_9EUKA</name>
<evidence type="ECO:0008006" key="3">
    <source>
        <dbReference type="Google" id="ProtNLM"/>
    </source>
</evidence>
<evidence type="ECO:0000313" key="1">
    <source>
        <dbReference type="EMBL" id="GIQ91142.1"/>
    </source>
</evidence>
<dbReference type="EMBL" id="BDIP01007225">
    <property type="protein sequence ID" value="GIQ91142.1"/>
    <property type="molecule type" value="Genomic_DNA"/>
</dbReference>
<protein>
    <recommendedName>
        <fullName evidence="3">Calcineurin-like phosphoesterase domain-containing protein</fullName>
    </recommendedName>
</protein>